<dbReference type="EMBL" id="SHLI01000001">
    <property type="protein sequence ID" value="RZU99102.1"/>
    <property type="molecule type" value="Genomic_DNA"/>
</dbReference>
<organism evidence="1 2">
    <name type="scientific">Spiribacter vilamensis</name>
    <dbReference type="NCBI Taxonomy" id="531306"/>
    <lineage>
        <taxon>Bacteria</taxon>
        <taxon>Pseudomonadati</taxon>
        <taxon>Pseudomonadota</taxon>
        <taxon>Gammaproteobacteria</taxon>
        <taxon>Chromatiales</taxon>
        <taxon>Ectothiorhodospiraceae</taxon>
        <taxon>Spiribacter</taxon>
    </lineage>
</organism>
<proteinExistence type="predicted"/>
<keyword evidence="2" id="KW-1185">Reference proteome</keyword>
<evidence type="ECO:0000313" key="2">
    <source>
        <dbReference type="Proteomes" id="UP000292298"/>
    </source>
</evidence>
<evidence type="ECO:0000313" key="1">
    <source>
        <dbReference type="EMBL" id="RZU99102.1"/>
    </source>
</evidence>
<protein>
    <submittedName>
        <fullName evidence="1">Uncharacterized protein</fullName>
    </submittedName>
</protein>
<dbReference type="AlphaFoldDB" id="A0A4Q8D1C5"/>
<dbReference type="RefSeq" id="WP_130503362.1">
    <property type="nucleotide sequence ID" value="NZ_SHLI01000001.1"/>
</dbReference>
<dbReference type="Proteomes" id="UP000292298">
    <property type="component" value="Unassembled WGS sequence"/>
</dbReference>
<name>A0A4Q8D1C5_9GAMM</name>
<accession>A0A4Q8D1C5</accession>
<gene>
    <name evidence="1" type="ORF">EV698_1382</name>
</gene>
<comment type="caution">
    <text evidence="1">The sequence shown here is derived from an EMBL/GenBank/DDBJ whole genome shotgun (WGS) entry which is preliminary data.</text>
</comment>
<reference evidence="1 2" key="1">
    <citation type="submission" date="2019-02" db="EMBL/GenBank/DDBJ databases">
        <title>Genomic Encyclopedia of Type Strains, Phase IV (KMG-IV): sequencing the most valuable type-strain genomes for metagenomic binning, comparative biology and taxonomic classification.</title>
        <authorList>
            <person name="Goeker M."/>
        </authorList>
    </citation>
    <scope>NUCLEOTIDE SEQUENCE [LARGE SCALE GENOMIC DNA]</scope>
    <source>
        <strain evidence="1 2">DSM 21056</strain>
    </source>
</reference>
<sequence>MIISLRDPAEGVPSLYQEVFNGLPLRHKFSFGSFCKSEKAACYDFGRVREELEQFGFHEIRYITFDAIRKGRISSGDLFGDCDILQIAEIPIGHANAGERRQGDNSQRKLGGVTLKSLGQLTPARWLVDRLGFRQVSAYRRLVAGMDRVALRPSGYRALVMPEQSAARFHAGYEQALSKLKSQQPASERASAV</sequence>